<dbReference type="Pfam" id="PF07885">
    <property type="entry name" value="Ion_trans_2"/>
    <property type="match status" value="1"/>
</dbReference>
<name>A0A0W1SFA6_9EURY</name>
<sequence length="161" mass="18222">MENDLLEKAAATYQSFEILARENAKPSLQSEMFVLRQDMQRKRYGVKGEYDKWAFAWISRSMFKYGESLGRIIAWGTLLVCVYAFFYLQFDLVIEGSGGEFINRPIDALYFSTLTFTTLGFGDFQPSPVSEVARLLVTSQAALGAILIAIFVFVLGRRAAR</sequence>
<protein>
    <recommendedName>
        <fullName evidence="2">Potassium channel domain-containing protein</fullName>
    </recommendedName>
</protein>
<evidence type="ECO:0000256" key="1">
    <source>
        <dbReference type="SAM" id="Phobius"/>
    </source>
</evidence>
<gene>
    <name evidence="3" type="ORF">AUR66_16555</name>
</gene>
<keyword evidence="1" id="KW-0812">Transmembrane</keyword>
<dbReference type="SUPFAM" id="SSF81324">
    <property type="entry name" value="Voltage-gated potassium channels"/>
    <property type="match status" value="1"/>
</dbReference>
<dbReference type="Proteomes" id="UP000053157">
    <property type="component" value="Unassembled WGS sequence"/>
</dbReference>
<feature type="domain" description="Potassium channel" evidence="2">
    <location>
        <begin position="83"/>
        <end position="158"/>
    </location>
</feature>
<organism evidence="3 4">
    <name type="scientific">Haloferax profundi</name>
    <dbReference type="NCBI Taxonomy" id="1544718"/>
    <lineage>
        <taxon>Archaea</taxon>
        <taxon>Methanobacteriati</taxon>
        <taxon>Methanobacteriota</taxon>
        <taxon>Stenosarchaea group</taxon>
        <taxon>Halobacteria</taxon>
        <taxon>Halobacteriales</taxon>
        <taxon>Haloferacaceae</taxon>
        <taxon>Haloferax</taxon>
    </lineage>
</organism>
<reference evidence="3 4" key="1">
    <citation type="submission" date="2015-12" db="EMBL/GenBank/DDBJ databases">
        <title>Haloferax profundi sp. nov. isolated from the Discovery deep brine-seawater interface in the Red Sea.</title>
        <authorList>
            <person name="Zhang G."/>
            <person name="Stingl U."/>
            <person name="Rashid M."/>
        </authorList>
    </citation>
    <scope>NUCLEOTIDE SEQUENCE [LARGE SCALE GENOMIC DNA]</scope>
    <source>
        <strain evidence="3 4">SB29</strain>
    </source>
</reference>
<proteinExistence type="predicted"/>
<keyword evidence="1" id="KW-1133">Transmembrane helix</keyword>
<dbReference type="EMBL" id="LOPV01000294">
    <property type="protein sequence ID" value="KTG24796.1"/>
    <property type="molecule type" value="Genomic_DNA"/>
</dbReference>
<dbReference type="Gene3D" id="1.10.287.70">
    <property type="match status" value="1"/>
</dbReference>
<evidence type="ECO:0000259" key="2">
    <source>
        <dbReference type="Pfam" id="PF07885"/>
    </source>
</evidence>
<feature type="transmembrane region" description="Helical" evidence="1">
    <location>
        <begin position="69"/>
        <end position="88"/>
    </location>
</feature>
<dbReference type="InterPro" id="IPR013099">
    <property type="entry name" value="K_chnl_dom"/>
</dbReference>
<accession>A0A0W1SFA6</accession>
<evidence type="ECO:0000313" key="3">
    <source>
        <dbReference type="EMBL" id="KTG24796.1"/>
    </source>
</evidence>
<evidence type="ECO:0000313" key="4">
    <source>
        <dbReference type="Proteomes" id="UP000053157"/>
    </source>
</evidence>
<dbReference type="AlphaFoldDB" id="A0A0W1SFA6"/>
<keyword evidence="1" id="KW-0472">Membrane</keyword>
<comment type="caution">
    <text evidence="3">The sequence shown here is derived from an EMBL/GenBank/DDBJ whole genome shotgun (WGS) entry which is preliminary data.</text>
</comment>
<feature type="transmembrane region" description="Helical" evidence="1">
    <location>
        <begin position="132"/>
        <end position="155"/>
    </location>
</feature>
<keyword evidence="4" id="KW-1185">Reference proteome</keyword>